<evidence type="ECO:0000259" key="8">
    <source>
        <dbReference type="Pfam" id="PF06271"/>
    </source>
</evidence>
<evidence type="ECO:0000256" key="7">
    <source>
        <dbReference type="SAM" id="Phobius"/>
    </source>
</evidence>
<dbReference type="PANTHER" id="PTHR36115:SF4">
    <property type="entry name" value="MEMBRANE PROTEIN"/>
    <property type="match status" value="1"/>
</dbReference>
<evidence type="ECO:0000256" key="2">
    <source>
        <dbReference type="ARBA" id="ARBA00022475"/>
    </source>
</evidence>
<comment type="subcellular location">
    <subcellularLocation>
        <location evidence="1">Cell membrane</location>
        <topology evidence="1">Multi-pass membrane protein</topology>
    </subcellularLocation>
</comment>
<feature type="compositionally biased region" description="Pro residues" evidence="6">
    <location>
        <begin position="1"/>
        <end position="19"/>
    </location>
</feature>
<feature type="transmembrane region" description="Helical" evidence="7">
    <location>
        <begin position="105"/>
        <end position="123"/>
    </location>
</feature>
<dbReference type="InterPro" id="IPR051791">
    <property type="entry name" value="Pra-immunoreactive"/>
</dbReference>
<dbReference type="EMBL" id="BAAAZR010000001">
    <property type="protein sequence ID" value="GAA3787047.1"/>
    <property type="molecule type" value="Genomic_DNA"/>
</dbReference>
<sequence length="215" mass="22295">MTAEPPPGNPYQPPPPPGQPYGGPQGGGYDNPYGAGPAPYGGPQGAPLPPGAPAPLAEWWERLVARIIDNIIFSVVYVILSSILTSIFAPSLADILANPTLTPGSVLPALIAGIIAFGAYAAYDYVLHSKDGQTLGKKVMKIRLAGVGGGALDSANVMKRSAIFPGVMVLYGIPILGWLSSIFVLVLGVLILTDKPLQQGLHDKLAGTVVVKVPR</sequence>
<evidence type="ECO:0000256" key="1">
    <source>
        <dbReference type="ARBA" id="ARBA00004651"/>
    </source>
</evidence>
<feature type="compositionally biased region" description="Gly residues" evidence="6">
    <location>
        <begin position="20"/>
        <end position="29"/>
    </location>
</feature>
<feature type="transmembrane region" description="Helical" evidence="7">
    <location>
        <begin position="71"/>
        <end position="93"/>
    </location>
</feature>
<keyword evidence="10" id="KW-1185">Reference proteome</keyword>
<keyword evidence="3 7" id="KW-0812">Transmembrane</keyword>
<evidence type="ECO:0000256" key="6">
    <source>
        <dbReference type="SAM" id="MobiDB-lite"/>
    </source>
</evidence>
<organism evidence="9 10">
    <name type="scientific">Sphaerisporangium flaviroseum</name>
    <dbReference type="NCBI Taxonomy" id="509199"/>
    <lineage>
        <taxon>Bacteria</taxon>
        <taxon>Bacillati</taxon>
        <taxon>Actinomycetota</taxon>
        <taxon>Actinomycetes</taxon>
        <taxon>Streptosporangiales</taxon>
        <taxon>Streptosporangiaceae</taxon>
        <taxon>Sphaerisporangium</taxon>
    </lineage>
</organism>
<evidence type="ECO:0000313" key="9">
    <source>
        <dbReference type="EMBL" id="GAA3787047.1"/>
    </source>
</evidence>
<dbReference type="InterPro" id="IPR010432">
    <property type="entry name" value="RDD"/>
</dbReference>
<accession>A0ABP7HCJ7</accession>
<evidence type="ECO:0000256" key="3">
    <source>
        <dbReference type="ARBA" id="ARBA00022692"/>
    </source>
</evidence>
<feature type="transmembrane region" description="Helical" evidence="7">
    <location>
        <begin position="168"/>
        <end position="192"/>
    </location>
</feature>
<evidence type="ECO:0000313" key="10">
    <source>
        <dbReference type="Proteomes" id="UP001500888"/>
    </source>
</evidence>
<proteinExistence type="predicted"/>
<name>A0ABP7HCJ7_9ACTN</name>
<keyword evidence="2" id="KW-1003">Cell membrane</keyword>
<evidence type="ECO:0000256" key="5">
    <source>
        <dbReference type="ARBA" id="ARBA00023136"/>
    </source>
</evidence>
<keyword evidence="5 7" id="KW-0472">Membrane</keyword>
<evidence type="ECO:0000256" key="4">
    <source>
        <dbReference type="ARBA" id="ARBA00022989"/>
    </source>
</evidence>
<dbReference type="Pfam" id="PF06271">
    <property type="entry name" value="RDD"/>
    <property type="match status" value="1"/>
</dbReference>
<keyword evidence="4 7" id="KW-1133">Transmembrane helix</keyword>
<feature type="region of interest" description="Disordered" evidence="6">
    <location>
        <begin position="1"/>
        <end position="47"/>
    </location>
</feature>
<feature type="domain" description="RDD" evidence="8">
    <location>
        <begin position="57"/>
        <end position="207"/>
    </location>
</feature>
<dbReference type="RefSeq" id="WP_344935335.1">
    <property type="nucleotide sequence ID" value="NZ_BAAAZR010000001.1"/>
</dbReference>
<comment type="caution">
    <text evidence="9">The sequence shown here is derived from an EMBL/GenBank/DDBJ whole genome shotgun (WGS) entry which is preliminary data.</text>
</comment>
<reference evidence="10" key="1">
    <citation type="journal article" date="2019" name="Int. J. Syst. Evol. Microbiol.">
        <title>The Global Catalogue of Microorganisms (GCM) 10K type strain sequencing project: providing services to taxonomists for standard genome sequencing and annotation.</title>
        <authorList>
            <consortium name="The Broad Institute Genomics Platform"/>
            <consortium name="The Broad Institute Genome Sequencing Center for Infectious Disease"/>
            <person name="Wu L."/>
            <person name="Ma J."/>
        </authorList>
    </citation>
    <scope>NUCLEOTIDE SEQUENCE [LARGE SCALE GENOMIC DNA]</scope>
    <source>
        <strain evidence="10">JCM 16908</strain>
    </source>
</reference>
<dbReference type="Proteomes" id="UP001500888">
    <property type="component" value="Unassembled WGS sequence"/>
</dbReference>
<dbReference type="PANTHER" id="PTHR36115">
    <property type="entry name" value="PROLINE-RICH ANTIGEN HOMOLOG-RELATED"/>
    <property type="match status" value="1"/>
</dbReference>
<gene>
    <name evidence="9" type="ORF">GCM10022226_01570</name>
</gene>
<protein>
    <recommendedName>
        <fullName evidence="8">RDD domain-containing protein</fullName>
    </recommendedName>
</protein>